<evidence type="ECO:0000256" key="1">
    <source>
        <dbReference type="ARBA" id="ARBA00004141"/>
    </source>
</evidence>
<feature type="coiled-coil region" evidence="8">
    <location>
        <begin position="81"/>
        <end position="118"/>
    </location>
</feature>
<comment type="caution">
    <text evidence="10">The sequence shown here is derived from an EMBL/GenBank/DDBJ whole genome shotgun (WGS) entry which is preliminary data.</text>
</comment>
<proteinExistence type="inferred from homology"/>
<dbReference type="OrthoDB" id="9803814at2"/>
<protein>
    <submittedName>
        <fullName evidence="10">ATPase</fullName>
    </submittedName>
</protein>
<keyword evidence="11" id="KW-1185">Reference proteome</keyword>
<dbReference type="GO" id="GO:0046961">
    <property type="term" value="F:proton-transporting ATPase activity, rotational mechanism"/>
    <property type="evidence" value="ECO:0007669"/>
    <property type="project" value="InterPro"/>
</dbReference>
<feature type="transmembrane region" description="Helical" evidence="9">
    <location>
        <begin position="389"/>
        <end position="413"/>
    </location>
</feature>
<evidence type="ECO:0000256" key="4">
    <source>
        <dbReference type="ARBA" id="ARBA00022692"/>
    </source>
</evidence>
<keyword evidence="4 9" id="KW-0812">Transmembrane</keyword>
<dbReference type="PANTHER" id="PTHR11629">
    <property type="entry name" value="VACUOLAR PROTON ATPASES"/>
    <property type="match status" value="1"/>
</dbReference>
<dbReference type="EMBL" id="SDKC01000001">
    <property type="protein sequence ID" value="RXS76432.1"/>
    <property type="molecule type" value="Genomic_DNA"/>
</dbReference>
<organism evidence="10 11">
    <name type="scientific">Blautia faecicola</name>
    <dbReference type="NCBI Taxonomy" id="2509240"/>
    <lineage>
        <taxon>Bacteria</taxon>
        <taxon>Bacillati</taxon>
        <taxon>Bacillota</taxon>
        <taxon>Clostridia</taxon>
        <taxon>Lachnospirales</taxon>
        <taxon>Lachnospiraceae</taxon>
        <taxon>Blautia</taxon>
    </lineage>
</organism>
<evidence type="ECO:0000256" key="2">
    <source>
        <dbReference type="ARBA" id="ARBA00009904"/>
    </source>
</evidence>
<feature type="coiled-coil region" evidence="8">
    <location>
        <begin position="215"/>
        <end position="242"/>
    </location>
</feature>
<gene>
    <name evidence="10" type="ORF">ETP43_15300</name>
</gene>
<evidence type="ECO:0000313" key="10">
    <source>
        <dbReference type="EMBL" id="RXS76432.1"/>
    </source>
</evidence>
<comment type="similarity">
    <text evidence="2">Belongs to the V-ATPase 116 kDa subunit family.</text>
</comment>
<keyword evidence="8" id="KW-0175">Coiled coil</keyword>
<evidence type="ECO:0000256" key="9">
    <source>
        <dbReference type="SAM" id="Phobius"/>
    </source>
</evidence>
<feature type="transmembrane region" description="Helical" evidence="9">
    <location>
        <begin position="351"/>
        <end position="382"/>
    </location>
</feature>
<evidence type="ECO:0000256" key="6">
    <source>
        <dbReference type="ARBA" id="ARBA00023065"/>
    </source>
</evidence>
<keyword evidence="3" id="KW-0813">Transport</keyword>
<accession>A0A4Q1RKY0</accession>
<feature type="transmembrane region" description="Helical" evidence="9">
    <location>
        <begin position="433"/>
        <end position="461"/>
    </location>
</feature>
<dbReference type="Pfam" id="PF01496">
    <property type="entry name" value="V_ATPase_I"/>
    <property type="match status" value="1"/>
</dbReference>
<dbReference type="PANTHER" id="PTHR11629:SF63">
    <property type="entry name" value="V-TYPE PROTON ATPASE SUBUNIT A"/>
    <property type="match status" value="1"/>
</dbReference>
<dbReference type="Proteomes" id="UP000290106">
    <property type="component" value="Unassembled WGS sequence"/>
</dbReference>
<evidence type="ECO:0000256" key="3">
    <source>
        <dbReference type="ARBA" id="ARBA00022448"/>
    </source>
</evidence>
<feature type="transmembrane region" description="Helical" evidence="9">
    <location>
        <begin position="594"/>
        <end position="617"/>
    </location>
</feature>
<feature type="transmembrane region" description="Helical" evidence="9">
    <location>
        <begin position="564"/>
        <end position="587"/>
    </location>
</feature>
<feature type="transmembrane region" description="Helical" evidence="9">
    <location>
        <begin position="473"/>
        <end position="495"/>
    </location>
</feature>
<evidence type="ECO:0000256" key="5">
    <source>
        <dbReference type="ARBA" id="ARBA00022989"/>
    </source>
</evidence>
<dbReference type="GO" id="GO:0033179">
    <property type="term" value="C:proton-transporting V-type ATPase, V0 domain"/>
    <property type="evidence" value="ECO:0007669"/>
    <property type="project" value="InterPro"/>
</dbReference>
<evidence type="ECO:0000256" key="8">
    <source>
        <dbReference type="SAM" id="Coils"/>
    </source>
</evidence>
<dbReference type="RefSeq" id="WP_129259100.1">
    <property type="nucleotide sequence ID" value="NZ_JBGKFY010000003.1"/>
</dbReference>
<name>A0A4Q1RKY0_9FIRM</name>
<dbReference type="GO" id="GO:0051117">
    <property type="term" value="F:ATPase binding"/>
    <property type="evidence" value="ECO:0007669"/>
    <property type="project" value="TreeGrafter"/>
</dbReference>
<dbReference type="GO" id="GO:0007035">
    <property type="term" value="P:vacuolar acidification"/>
    <property type="evidence" value="ECO:0007669"/>
    <property type="project" value="TreeGrafter"/>
</dbReference>
<dbReference type="InterPro" id="IPR002490">
    <property type="entry name" value="V-ATPase_116kDa_su"/>
</dbReference>
<sequence>MIEKMQFVSITGPKADIDRVVDQYLSRYEIHLENALAQLQTLKTLTPYLQINPYKGLLAKALEYEKLLDSGNIQTNLTMTLDEAVALIESFDQQLTRINEQKKELEDQKKELEELLTQLEPFLSLDFDISRFLQFRYMTCRFGRISREYYNKFETYVYGSEETLFYPCHKNDRYIWGFYFCPTKVTDRIDAVYASMHFEQLDVPEKLYGIPSQVQVQLTGQLQQTEKELTKLQDTIAELLQKQGEKLYAATRKLESQSRNFDIRRLAACTKEDNREVFYILCGWMSVTDATAFQKEIADDQNLYCFVETDPYSTAHGEPPTKLKNPKIFRPFEMFVKMYGLPSYHEMDPTIFVALTYMFIFGAMFGDAGQGVCLVIGGFLLYKFKKMDLAAIIGTAGIFSTFFGLMFGSIFGFEDVIPALWLRPVEAMSNLPFLGTLNTVFVVAIAFGMFLILITMIFHIINAVRMKDVEGIWFDQNAVAGLVFYGSLVAVIFLFMTGHTLPAGAVLGVMFGIPLVIIMLKEPLARMVKKESPVIEGSKGMYFVQSFFELFEVMLSYLSNTLSFVRIGAFAVSHAAMMEVVLMLAGAEAGSPNWIVVILGNIFVTAMEGLIVGIQVLRLEYYEMFSRFYKGSGRAFQPFLKKSKNK</sequence>
<keyword evidence="5 9" id="KW-1133">Transmembrane helix</keyword>
<dbReference type="GO" id="GO:0016471">
    <property type="term" value="C:vacuolar proton-transporting V-type ATPase complex"/>
    <property type="evidence" value="ECO:0007669"/>
    <property type="project" value="TreeGrafter"/>
</dbReference>
<evidence type="ECO:0000256" key="7">
    <source>
        <dbReference type="ARBA" id="ARBA00023136"/>
    </source>
</evidence>
<dbReference type="AlphaFoldDB" id="A0A4Q1RKY0"/>
<keyword evidence="6" id="KW-0406">Ion transport</keyword>
<evidence type="ECO:0000313" key="11">
    <source>
        <dbReference type="Proteomes" id="UP000290106"/>
    </source>
</evidence>
<reference evidence="10 11" key="1">
    <citation type="submission" date="2019-01" db="EMBL/GenBank/DDBJ databases">
        <title>Blautia sp. nov. KGMB01111 isolated human feces.</title>
        <authorList>
            <person name="Park J.-E."/>
            <person name="Kim J.-S."/>
            <person name="Park S.-H."/>
        </authorList>
    </citation>
    <scope>NUCLEOTIDE SEQUENCE [LARGE SCALE GENOMIC DNA]</scope>
    <source>
        <strain evidence="10 11">KGMB01111</strain>
    </source>
</reference>
<keyword evidence="7 9" id="KW-0472">Membrane</keyword>
<feature type="transmembrane region" description="Helical" evidence="9">
    <location>
        <begin position="501"/>
        <end position="520"/>
    </location>
</feature>
<comment type="subcellular location">
    <subcellularLocation>
        <location evidence="1">Membrane</location>
        <topology evidence="1">Multi-pass membrane protein</topology>
    </subcellularLocation>
</comment>